<comment type="caution">
    <text evidence="10">The sequence shown here is derived from an EMBL/GenBank/DDBJ whole genome shotgun (WGS) entry which is preliminary data.</text>
</comment>
<reference evidence="10" key="1">
    <citation type="submission" date="2020-12" db="EMBL/GenBank/DDBJ databases">
        <title>Methylobrevis albus sp. nov., isolated from fresh water lack sediment.</title>
        <authorList>
            <person name="Zou Q."/>
        </authorList>
    </citation>
    <scope>NUCLEOTIDE SEQUENCE</scope>
    <source>
        <strain evidence="10">L22</strain>
    </source>
</reference>
<dbReference type="GO" id="GO:0006402">
    <property type="term" value="P:mRNA catabolic process"/>
    <property type="evidence" value="ECO:0007669"/>
    <property type="project" value="TreeGrafter"/>
</dbReference>
<evidence type="ECO:0000256" key="6">
    <source>
        <dbReference type="ARBA" id="ARBA00022884"/>
    </source>
</evidence>
<dbReference type="InterPro" id="IPR011805">
    <property type="entry name" value="RNase_R"/>
</dbReference>
<evidence type="ECO:0000313" key="10">
    <source>
        <dbReference type="EMBL" id="MBH0239853.1"/>
    </source>
</evidence>
<comment type="catalytic activity">
    <reaction evidence="1 7">
        <text>Exonucleolytic cleavage in the 3'- to 5'-direction to yield nucleoside 5'-phosphates.</text>
        <dbReference type="EC" id="3.1.13.1"/>
    </reaction>
</comment>
<dbReference type="InterPro" id="IPR012340">
    <property type="entry name" value="NA-bd_OB-fold"/>
</dbReference>
<dbReference type="HAMAP" id="MF_01895">
    <property type="entry name" value="RNase_R"/>
    <property type="match status" value="1"/>
</dbReference>
<name>A0A931I5X2_9HYPH</name>
<dbReference type="Pfam" id="PF00575">
    <property type="entry name" value="S1"/>
    <property type="match status" value="1"/>
</dbReference>
<evidence type="ECO:0000313" key="11">
    <source>
        <dbReference type="Proteomes" id="UP000631694"/>
    </source>
</evidence>
<dbReference type="SUPFAM" id="SSF50249">
    <property type="entry name" value="Nucleic acid-binding proteins"/>
    <property type="match status" value="2"/>
</dbReference>
<protein>
    <recommendedName>
        <fullName evidence="7">Ribonuclease R</fullName>
        <shortName evidence="7">RNase R</shortName>
        <ecNumber evidence="7">3.1.13.1</ecNumber>
    </recommendedName>
</protein>
<feature type="domain" description="S1 motif" evidence="9">
    <location>
        <begin position="729"/>
        <end position="810"/>
    </location>
</feature>
<dbReference type="EMBL" id="JADZLT010000056">
    <property type="protein sequence ID" value="MBH0239853.1"/>
    <property type="molecule type" value="Genomic_DNA"/>
</dbReference>
<feature type="region of interest" description="Disordered" evidence="8">
    <location>
        <begin position="812"/>
        <end position="858"/>
    </location>
</feature>
<dbReference type="Pfam" id="PF00773">
    <property type="entry name" value="RNB"/>
    <property type="match status" value="1"/>
</dbReference>
<accession>A0A931I5X2</accession>
<dbReference type="NCBIfam" id="TIGR02063">
    <property type="entry name" value="RNase_R"/>
    <property type="match status" value="1"/>
</dbReference>
<dbReference type="AlphaFoldDB" id="A0A931I5X2"/>
<keyword evidence="2 7" id="KW-0963">Cytoplasm</keyword>
<sequence length="858" mass="93475">MNRATRRAAAARPSPGAGRGWSACADHDEVGGWGEQVQVVETARPRAALTLSVRARQIPPQSLRSRRLARCRAPRRTDIRDLAKPPRPPQTEPALPTREAVLRFIAEHPGKGTKRDIARAFDVSGDARIGLKKLLKELEGEGLIERKQRRLSTPGALPPVLVCEVVARDSEGDIFAEPVTWDEDDGAPPRLLVIVPRGRRAAATPTPGLGDRFLARVGDLPHGYEATARAAVRVIKLLDRRPSGIIGVFRKTPGGGRIVPVSRKQSEMVVDEEHAGGAEDGDLVSVEVHRAGRYGLPQARVLEKIGSVNSEKAVSMIAIHANEIPYIFPEAVLAEAAAAPAVTLKGGDKREDWRDLPLVTIDPPDAKDHDDAVHAAPDTDASNPGGFVVTVAIADVAAYVRPGSPLDKEALKRGNSVYFPDRVIPMLPERISNDLCSLREGEDRPAVAVRMIFDADGHKKKHQFHRIMMRSAAKLAYGQAQAAIDGRTDEKTEPLLEPVLKPLWDAYACLSKGRASREPLELDLPERKVVLKPDGTVDKVVTAERLDAHKLIEEMMIQANVAAAETLEAKRSPLVYRVHDQPSLQKLESLRDFLQTMDLKFAKQGNLRPGVFNTILARVENTENAHLVNEVVLRSQSQAEYNPINIGHFGLNLRRYAHFTSPIRRYADLIVHRALVGVLGFHADGLPERFEEKLERIAADISAAERRAMMAERETIDRLIAGWLADRIGATFKGRIAGVTKAGLFVKLAESGADGFVPAATLGQDYYAYDETRHALIGSRSGETFQLGDIVDVKLVEVAPLAGALRFEMLSDGRKGRPGGGGRPDKHQRGRRTGPPTGPKGLGPKGSAGPKGRARARG</sequence>
<dbReference type="PANTHER" id="PTHR23355:SF9">
    <property type="entry name" value="DIS3-LIKE EXONUCLEASE 2"/>
    <property type="match status" value="1"/>
</dbReference>
<dbReference type="NCBIfam" id="TIGR00358">
    <property type="entry name" value="3_prime_RNase"/>
    <property type="match status" value="1"/>
</dbReference>
<comment type="subcellular location">
    <subcellularLocation>
        <location evidence="7">Cytoplasm</location>
    </subcellularLocation>
</comment>
<keyword evidence="11" id="KW-1185">Reference proteome</keyword>
<dbReference type="InterPro" id="IPR004476">
    <property type="entry name" value="RNase_II/RNase_R"/>
</dbReference>
<organism evidence="10 11">
    <name type="scientific">Methylobrevis albus</name>
    <dbReference type="NCBI Taxonomy" id="2793297"/>
    <lineage>
        <taxon>Bacteria</taxon>
        <taxon>Pseudomonadati</taxon>
        <taxon>Pseudomonadota</taxon>
        <taxon>Alphaproteobacteria</taxon>
        <taxon>Hyphomicrobiales</taxon>
        <taxon>Pleomorphomonadaceae</taxon>
        <taxon>Methylobrevis</taxon>
    </lineage>
</organism>
<dbReference type="CDD" id="cd04471">
    <property type="entry name" value="S1_RNase_R"/>
    <property type="match status" value="1"/>
</dbReference>
<dbReference type="Pfam" id="PF17876">
    <property type="entry name" value="CSD2"/>
    <property type="match status" value="1"/>
</dbReference>
<comment type="similarity">
    <text evidence="7">Belongs to the RNR ribonuclease family. RNase R subfamily.</text>
</comment>
<evidence type="ECO:0000256" key="5">
    <source>
        <dbReference type="ARBA" id="ARBA00022839"/>
    </source>
</evidence>
<dbReference type="InterPro" id="IPR050180">
    <property type="entry name" value="RNR_Ribonuclease"/>
</dbReference>
<dbReference type="Gene3D" id="2.40.50.140">
    <property type="entry name" value="Nucleic acid-binding proteins"/>
    <property type="match status" value="1"/>
</dbReference>
<dbReference type="InterPro" id="IPR001900">
    <property type="entry name" value="RNase_II/R"/>
</dbReference>
<evidence type="ECO:0000256" key="8">
    <source>
        <dbReference type="SAM" id="MobiDB-lite"/>
    </source>
</evidence>
<dbReference type="InterPro" id="IPR040476">
    <property type="entry name" value="CSD2"/>
</dbReference>
<comment type="function">
    <text evidence="7">3'-5' exoribonuclease that releases 5'-nucleoside monophosphates and is involved in maturation of structured RNAs.</text>
</comment>
<dbReference type="InterPro" id="IPR022966">
    <property type="entry name" value="RNase_II/R_CS"/>
</dbReference>
<keyword evidence="4 7" id="KW-0378">Hydrolase</keyword>
<evidence type="ECO:0000256" key="1">
    <source>
        <dbReference type="ARBA" id="ARBA00001849"/>
    </source>
</evidence>
<evidence type="ECO:0000256" key="3">
    <source>
        <dbReference type="ARBA" id="ARBA00022722"/>
    </source>
</evidence>
<keyword evidence="3 7" id="KW-0540">Nuclease</keyword>
<dbReference type="InterPro" id="IPR003029">
    <property type="entry name" value="S1_domain"/>
</dbReference>
<dbReference type="EC" id="3.1.13.1" evidence="7"/>
<feature type="region of interest" description="Disordered" evidence="8">
    <location>
        <begin position="1"/>
        <end position="22"/>
    </location>
</feature>
<dbReference type="Proteomes" id="UP000631694">
    <property type="component" value="Unassembled WGS sequence"/>
</dbReference>
<keyword evidence="5 7" id="KW-0269">Exonuclease</keyword>
<keyword evidence="6 7" id="KW-0694">RNA-binding</keyword>
<gene>
    <name evidence="7 10" type="primary">rnr</name>
    <name evidence="10" type="ORF">I5731_18680</name>
</gene>
<evidence type="ECO:0000256" key="2">
    <source>
        <dbReference type="ARBA" id="ARBA00022490"/>
    </source>
</evidence>
<dbReference type="PROSITE" id="PS50126">
    <property type="entry name" value="S1"/>
    <property type="match status" value="1"/>
</dbReference>
<dbReference type="SMART" id="SM00955">
    <property type="entry name" value="RNB"/>
    <property type="match status" value="1"/>
</dbReference>
<evidence type="ECO:0000256" key="7">
    <source>
        <dbReference type="HAMAP-Rule" id="MF_01895"/>
    </source>
</evidence>
<feature type="compositionally biased region" description="Low complexity" evidence="8">
    <location>
        <begin position="7"/>
        <end position="16"/>
    </location>
</feature>
<dbReference type="GO" id="GO:0003723">
    <property type="term" value="F:RNA binding"/>
    <property type="evidence" value="ECO:0007669"/>
    <property type="project" value="UniProtKB-UniRule"/>
</dbReference>
<evidence type="ECO:0000256" key="4">
    <source>
        <dbReference type="ARBA" id="ARBA00022801"/>
    </source>
</evidence>
<dbReference type="GO" id="GO:0008859">
    <property type="term" value="F:exoribonuclease II activity"/>
    <property type="evidence" value="ECO:0007669"/>
    <property type="project" value="UniProtKB-UniRule"/>
</dbReference>
<dbReference type="PANTHER" id="PTHR23355">
    <property type="entry name" value="RIBONUCLEASE"/>
    <property type="match status" value="1"/>
</dbReference>
<dbReference type="SMART" id="SM00316">
    <property type="entry name" value="S1"/>
    <property type="match status" value="1"/>
</dbReference>
<evidence type="ECO:0000259" key="9">
    <source>
        <dbReference type="PROSITE" id="PS50126"/>
    </source>
</evidence>
<dbReference type="PROSITE" id="PS01175">
    <property type="entry name" value="RIBONUCLEASE_II"/>
    <property type="match status" value="1"/>
</dbReference>
<dbReference type="GO" id="GO:0005829">
    <property type="term" value="C:cytosol"/>
    <property type="evidence" value="ECO:0007669"/>
    <property type="project" value="TreeGrafter"/>
</dbReference>
<proteinExistence type="inferred from homology"/>